<gene>
    <name evidence="1" type="ORF">UFOVP655_91</name>
</gene>
<dbReference type="EMBL" id="LR796637">
    <property type="protein sequence ID" value="CAB4156654.1"/>
    <property type="molecule type" value="Genomic_DNA"/>
</dbReference>
<evidence type="ECO:0000313" key="1">
    <source>
        <dbReference type="EMBL" id="CAB4156654.1"/>
    </source>
</evidence>
<reference evidence="1" key="1">
    <citation type="submission" date="2020-04" db="EMBL/GenBank/DDBJ databases">
        <authorList>
            <person name="Chiriac C."/>
            <person name="Salcher M."/>
            <person name="Ghai R."/>
            <person name="Kavagutti S V."/>
        </authorList>
    </citation>
    <scope>NUCLEOTIDE SEQUENCE</scope>
</reference>
<protein>
    <submittedName>
        <fullName evidence="1">Uncharacterized protein</fullName>
    </submittedName>
</protein>
<accession>A0A6J5NMW8</accession>
<proteinExistence type="predicted"/>
<name>A0A6J5NMW8_9CAUD</name>
<organism evidence="1">
    <name type="scientific">uncultured Caudovirales phage</name>
    <dbReference type="NCBI Taxonomy" id="2100421"/>
    <lineage>
        <taxon>Viruses</taxon>
        <taxon>Duplodnaviria</taxon>
        <taxon>Heunggongvirae</taxon>
        <taxon>Uroviricota</taxon>
        <taxon>Caudoviricetes</taxon>
        <taxon>Peduoviridae</taxon>
        <taxon>Maltschvirus</taxon>
        <taxon>Maltschvirus maltsch</taxon>
    </lineage>
</organism>
<sequence length="229" mass="22851">MAITTNGGAGVTADAVATLSNKTLAAPVITGGVSITGTTTISGDLTVNGTTTNINTTNLTVEDKNIIIADVTTPTDTTADGAGITIKGATDKTFTWVNATDAFTASDNINVASGMNYYINGTLLKNVSETLTNKTLTSPVISSITNTGTITIPTSTGTLALTSGVINNTLTTTTGDMIYASSANTPARLAVGTTGQVLTVAGGVPTWAAASSGVSANDQAFAFAVQVFA</sequence>